<proteinExistence type="predicted"/>
<reference evidence="2" key="1">
    <citation type="journal article" date="2011" name="Nat. Commun.">
        <title>Effector diversification within compartments of the Leptosphaeria maculans genome affected by Repeat-Induced Point mutations.</title>
        <authorList>
            <person name="Rouxel T."/>
            <person name="Grandaubert J."/>
            <person name="Hane J.K."/>
            <person name="Hoede C."/>
            <person name="van de Wouw A.P."/>
            <person name="Couloux A."/>
            <person name="Dominguez V."/>
            <person name="Anthouard V."/>
            <person name="Bally P."/>
            <person name="Bourras S."/>
            <person name="Cozijnsen A.J."/>
            <person name="Ciuffetti L.M."/>
            <person name="Degrave A."/>
            <person name="Dilmaghani A."/>
            <person name="Duret L."/>
            <person name="Fudal I."/>
            <person name="Goodwin S.B."/>
            <person name="Gout L."/>
            <person name="Glaser N."/>
            <person name="Linglin J."/>
            <person name="Kema G.H.J."/>
            <person name="Lapalu N."/>
            <person name="Lawrence C.B."/>
            <person name="May K."/>
            <person name="Meyer M."/>
            <person name="Ollivier B."/>
            <person name="Poulain J."/>
            <person name="Schoch C.L."/>
            <person name="Simon A."/>
            <person name="Spatafora J.W."/>
            <person name="Stachowiak A."/>
            <person name="Turgeon B.G."/>
            <person name="Tyler B.M."/>
            <person name="Vincent D."/>
            <person name="Weissenbach J."/>
            <person name="Amselem J."/>
            <person name="Quesneville H."/>
            <person name="Oliver R.P."/>
            <person name="Wincker P."/>
            <person name="Balesdent M.-H."/>
            <person name="Howlett B.J."/>
        </authorList>
    </citation>
    <scope>NUCLEOTIDE SEQUENCE [LARGE SCALE GENOMIC DNA]</scope>
    <source>
        <strain evidence="2">JN3 / isolate v23.1.3 / race Av1-4-5-6-7-8</strain>
    </source>
</reference>
<sequence length="290" mass="34320">MSQQTSDQYVRLNAKKYQIDGKVLWNAALEDYRVLKEANSTAEGAKNGPARMSEAKEPFPFFRLPDKLRNKVYGYCKLDEREKQVYGRPNGIWSPTCSDFSEGAQDAFDRYQLEHDMYTRQCSHENHDGLDEDESYAYFDQLEKSTMATINTRGNLCDNLLMLSLVNRQLFKETFSLYYSTPREGLWFKWVVRNLDFLPLLRFWQTIARHVEIEPDRLQIQFDTRDQYKSKKMHVEQFENVRRLIEPHWLDGLPLWSCLTGLNEYRNSIGPFGDWTYAIRQIVAVYRVDV</sequence>
<evidence type="ECO:0000313" key="2">
    <source>
        <dbReference type="Proteomes" id="UP000002668"/>
    </source>
</evidence>
<organism evidence="2">
    <name type="scientific">Leptosphaeria maculans (strain JN3 / isolate v23.1.3 / race Av1-4-5-6-7-8)</name>
    <name type="common">Blackleg fungus</name>
    <name type="synonym">Phoma lingam</name>
    <dbReference type="NCBI Taxonomy" id="985895"/>
    <lineage>
        <taxon>Eukaryota</taxon>
        <taxon>Fungi</taxon>
        <taxon>Dikarya</taxon>
        <taxon>Ascomycota</taxon>
        <taxon>Pezizomycotina</taxon>
        <taxon>Dothideomycetes</taxon>
        <taxon>Pleosporomycetidae</taxon>
        <taxon>Pleosporales</taxon>
        <taxon>Pleosporineae</taxon>
        <taxon>Leptosphaeriaceae</taxon>
        <taxon>Plenodomus</taxon>
        <taxon>Plenodomus lingam/Leptosphaeria maculans species complex</taxon>
    </lineage>
</organism>
<dbReference type="Proteomes" id="UP000002668">
    <property type="component" value="Genome"/>
</dbReference>
<dbReference type="AlphaFoldDB" id="E5A9H7"/>
<dbReference type="InParanoid" id="E5A9H7"/>
<accession>E5A9H7</accession>
<keyword evidence="2" id="KW-1185">Reference proteome</keyword>
<dbReference type="OrthoDB" id="3694226at2759"/>
<protein>
    <submittedName>
        <fullName evidence="1">Predicted protein</fullName>
    </submittedName>
</protein>
<dbReference type="EMBL" id="FP929138">
    <property type="protein sequence ID" value="CBY00318.1"/>
    <property type="molecule type" value="Genomic_DNA"/>
</dbReference>
<evidence type="ECO:0000313" key="1">
    <source>
        <dbReference type="EMBL" id="CBY00318.1"/>
    </source>
</evidence>
<dbReference type="HOGENOM" id="CLU_960003_0_0_1"/>
<name>E5A9H7_LEPMJ</name>
<gene>
    <name evidence="1" type="ORF">LEMA_P014480.1</name>
</gene>
<dbReference type="VEuPathDB" id="FungiDB:LEMA_P014480.1"/>